<accession>A0ABU6XXQ2</accession>
<protein>
    <submittedName>
        <fullName evidence="2">Uncharacterized protein</fullName>
    </submittedName>
</protein>
<evidence type="ECO:0000256" key="1">
    <source>
        <dbReference type="SAM" id="MobiDB-lite"/>
    </source>
</evidence>
<dbReference type="EMBL" id="JASCZI010213469">
    <property type="protein sequence ID" value="MED6201318.1"/>
    <property type="molecule type" value="Genomic_DNA"/>
</dbReference>
<sequence>MEHQIHPHSILQPQILRRHHPSADLTGPPDLLLVVLEVTSIHVAAASSFMIALVKAKHLTGTIVIVLEMKGRRRSHRSQPPPPPPDRDVRRRRRSGSGSGGKKMKKTKRRRAKKISPVTTTTTVRRTKKKKKKRQRRQEDEEDEAAAATEILRRRRRCGFYWISMRTWRRDSSLRRKNPRHEDSGWATEKSITATEMEVTTMVLALETCKASMIFALHEWR</sequence>
<gene>
    <name evidence="2" type="ORF">PIB30_093716</name>
</gene>
<feature type="compositionally biased region" description="Basic residues" evidence="1">
    <location>
        <begin position="125"/>
        <end position="136"/>
    </location>
</feature>
<feature type="compositionally biased region" description="Basic residues" evidence="1">
    <location>
        <begin position="102"/>
        <end position="114"/>
    </location>
</feature>
<keyword evidence="3" id="KW-1185">Reference proteome</keyword>
<evidence type="ECO:0000313" key="3">
    <source>
        <dbReference type="Proteomes" id="UP001341840"/>
    </source>
</evidence>
<reference evidence="2 3" key="1">
    <citation type="journal article" date="2023" name="Plants (Basel)">
        <title>Bridging the Gap: Combining Genomics and Transcriptomics Approaches to Understand Stylosanthes scabra, an Orphan Legume from the Brazilian Caatinga.</title>
        <authorList>
            <person name="Ferreira-Neto J.R.C."/>
            <person name="da Silva M.D."/>
            <person name="Binneck E."/>
            <person name="de Melo N.F."/>
            <person name="da Silva R.H."/>
            <person name="de Melo A.L.T.M."/>
            <person name="Pandolfi V."/>
            <person name="Bustamante F.O."/>
            <person name="Brasileiro-Vidal A.C."/>
            <person name="Benko-Iseppon A.M."/>
        </authorList>
    </citation>
    <scope>NUCLEOTIDE SEQUENCE [LARGE SCALE GENOMIC DNA]</scope>
    <source>
        <tissue evidence="2">Leaves</tissue>
    </source>
</reference>
<dbReference type="Proteomes" id="UP001341840">
    <property type="component" value="Unassembled WGS sequence"/>
</dbReference>
<feature type="region of interest" description="Disordered" evidence="1">
    <location>
        <begin position="70"/>
        <end position="146"/>
    </location>
</feature>
<comment type="caution">
    <text evidence="2">The sequence shown here is derived from an EMBL/GenBank/DDBJ whole genome shotgun (WGS) entry which is preliminary data.</text>
</comment>
<organism evidence="2 3">
    <name type="scientific">Stylosanthes scabra</name>
    <dbReference type="NCBI Taxonomy" id="79078"/>
    <lineage>
        <taxon>Eukaryota</taxon>
        <taxon>Viridiplantae</taxon>
        <taxon>Streptophyta</taxon>
        <taxon>Embryophyta</taxon>
        <taxon>Tracheophyta</taxon>
        <taxon>Spermatophyta</taxon>
        <taxon>Magnoliopsida</taxon>
        <taxon>eudicotyledons</taxon>
        <taxon>Gunneridae</taxon>
        <taxon>Pentapetalae</taxon>
        <taxon>rosids</taxon>
        <taxon>fabids</taxon>
        <taxon>Fabales</taxon>
        <taxon>Fabaceae</taxon>
        <taxon>Papilionoideae</taxon>
        <taxon>50 kb inversion clade</taxon>
        <taxon>dalbergioids sensu lato</taxon>
        <taxon>Dalbergieae</taxon>
        <taxon>Pterocarpus clade</taxon>
        <taxon>Stylosanthes</taxon>
    </lineage>
</organism>
<proteinExistence type="predicted"/>
<name>A0ABU6XXQ2_9FABA</name>
<evidence type="ECO:0000313" key="2">
    <source>
        <dbReference type="EMBL" id="MED6201318.1"/>
    </source>
</evidence>